<dbReference type="Proteomes" id="UP000538566">
    <property type="component" value="Unassembled WGS sequence"/>
</dbReference>
<accession>A0A7W7AEM3</accession>
<gene>
    <name evidence="2" type="ORF">GGR37_003742</name>
</gene>
<comment type="caution">
    <text evidence="2">The sequence shown here is derived from an EMBL/GenBank/DDBJ whole genome shotgun (WGS) entry which is preliminary data.</text>
</comment>
<evidence type="ECO:0000313" key="2">
    <source>
        <dbReference type="EMBL" id="MBB4615446.1"/>
    </source>
</evidence>
<dbReference type="OrthoDB" id="5705574at2"/>
<dbReference type="PANTHER" id="PTHR43319">
    <property type="entry name" value="BETA-LACTAMASE-RELATED"/>
    <property type="match status" value="1"/>
</dbReference>
<protein>
    <submittedName>
        <fullName evidence="2">CubicO group peptidase (Beta-lactamase class C family)</fullName>
    </submittedName>
</protein>
<dbReference type="SUPFAM" id="SSF56601">
    <property type="entry name" value="beta-lactamase/transpeptidase-like"/>
    <property type="match status" value="1"/>
</dbReference>
<organism evidence="2 3">
    <name type="scientific">Novosphingobium taihuense</name>
    <dbReference type="NCBI Taxonomy" id="260085"/>
    <lineage>
        <taxon>Bacteria</taxon>
        <taxon>Pseudomonadati</taxon>
        <taxon>Pseudomonadota</taxon>
        <taxon>Alphaproteobacteria</taxon>
        <taxon>Sphingomonadales</taxon>
        <taxon>Sphingomonadaceae</taxon>
        <taxon>Novosphingobium</taxon>
    </lineage>
</organism>
<dbReference type="InterPro" id="IPR012338">
    <property type="entry name" value="Beta-lactam/transpept-like"/>
</dbReference>
<reference evidence="2 3" key="1">
    <citation type="submission" date="2020-08" db="EMBL/GenBank/DDBJ databases">
        <title>Genomic Encyclopedia of Type Strains, Phase IV (KMG-IV): sequencing the most valuable type-strain genomes for metagenomic binning, comparative biology and taxonomic classification.</title>
        <authorList>
            <person name="Goeker M."/>
        </authorList>
    </citation>
    <scope>NUCLEOTIDE SEQUENCE [LARGE SCALE GENOMIC DNA]</scope>
    <source>
        <strain evidence="2 3">DSM 17507</strain>
    </source>
</reference>
<dbReference type="InterPro" id="IPR001466">
    <property type="entry name" value="Beta-lactam-related"/>
</dbReference>
<dbReference type="RefSeq" id="WP_144907313.1">
    <property type="nucleotide sequence ID" value="NZ_JACHOA010000008.1"/>
</dbReference>
<keyword evidence="3" id="KW-1185">Reference proteome</keyword>
<dbReference type="Pfam" id="PF00144">
    <property type="entry name" value="Beta-lactamase"/>
    <property type="match status" value="1"/>
</dbReference>
<evidence type="ECO:0000259" key="1">
    <source>
        <dbReference type="Pfam" id="PF00144"/>
    </source>
</evidence>
<sequence>MTASTKIDDSAIRAAIRQAIDAGLEEAVHVVAYHEGRQVLNVWDGLADPVRNKAASEDTLYNVYSVTKAVAATALHIQAEKGLIDYDAPIAAYWPEFAQNGKAAATVRHALTHRAGVPLMPEGVTPELMCDTGWMTSQIAAMEPLAPPGEKTLYQSMTFGWIIGEIVRRSDPSGRDLGTFVQDEIAKPLGLTDLWIGMPDAVADRVAVMSNRNENDPPPPAATLYAKSMPYAVDLVPRVFGRPDVQRACIAGVGGIFNARDEARFWAMLAEGGALDGVRLLSEERVRTFTAMRENGDEPDPVMFGIPIPLSTGGYWLGGHRVPGPKVLWHPGAGGSLGWADTEQRLAVAVCHNRMFNAQRPEDDPILPITRAVVAALDLEWKA</sequence>
<dbReference type="Gene3D" id="3.40.710.10">
    <property type="entry name" value="DD-peptidase/beta-lactamase superfamily"/>
    <property type="match status" value="1"/>
</dbReference>
<dbReference type="InterPro" id="IPR052907">
    <property type="entry name" value="Beta-lactamase/esterase"/>
</dbReference>
<proteinExistence type="predicted"/>
<dbReference type="EMBL" id="JACHOA010000008">
    <property type="protein sequence ID" value="MBB4615446.1"/>
    <property type="molecule type" value="Genomic_DNA"/>
</dbReference>
<feature type="domain" description="Beta-lactamase-related" evidence="1">
    <location>
        <begin position="17"/>
        <end position="364"/>
    </location>
</feature>
<name>A0A7W7AEM3_9SPHN</name>
<dbReference type="AlphaFoldDB" id="A0A7W7AEM3"/>
<dbReference type="PANTHER" id="PTHR43319:SF3">
    <property type="entry name" value="BETA-LACTAMASE-RELATED DOMAIN-CONTAINING PROTEIN"/>
    <property type="match status" value="1"/>
</dbReference>
<evidence type="ECO:0000313" key="3">
    <source>
        <dbReference type="Proteomes" id="UP000538566"/>
    </source>
</evidence>